<reference evidence="1 2" key="1">
    <citation type="journal article" date="2009" name="Science">
        <title>Green evolution and dynamic adaptations revealed by genomes of the marine picoeukaryotes Micromonas.</title>
        <authorList>
            <person name="Worden A.Z."/>
            <person name="Lee J.H."/>
            <person name="Mock T."/>
            <person name="Rouze P."/>
            <person name="Simmons M.P."/>
            <person name="Aerts A.L."/>
            <person name="Allen A.E."/>
            <person name="Cuvelier M.L."/>
            <person name="Derelle E."/>
            <person name="Everett M.V."/>
            <person name="Foulon E."/>
            <person name="Grimwood J."/>
            <person name="Gundlach H."/>
            <person name="Henrissat B."/>
            <person name="Napoli C."/>
            <person name="McDonald S.M."/>
            <person name="Parker M.S."/>
            <person name="Rombauts S."/>
            <person name="Salamov A."/>
            <person name="Von Dassow P."/>
            <person name="Badger J.H."/>
            <person name="Coutinho P.M."/>
            <person name="Demir E."/>
            <person name="Dubchak I."/>
            <person name="Gentemann C."/>
            <person name="Eikrem W."/>
            <person name="Gready J.E."/>
            <person name="John U."/>
            <person name="Lanier W."/>
            <person name="Lindquist E.A."/>
            <person name="Lucas S."/>
            <person name="Mayer K.F."/>
            <person name="Moreau H."/>
            <person name="Not F."/>
            <person name="Otillar R."/>
            <person name="Panaud O."/>
            <person name="Pangilinan J."/>
            <person name="Paulsen I."/>
            <person name="Piegu B."/>
            <person name="Poliakov A."/>
            <person name="Robbens S."/>
            <person name="Schmutz J."/>
            <person name="Toulza E."/>
            <person name="Wyss T."/>
            <person name="Zelensky A."/>
            <person name="Zhou K."/>
            <person name="Armbrust E.V."/>
            <person name="Bhattacharya D."/>
            <person name="Goodenough U.W."/>
            <person name="Van de Peer Y."/>
            <person name="Grigoriev I.V."/>
        </authorList>
    </citation>
    <scope>NUCLEOTIDE SEQUENCE [LARGE SCALE GENOMIC DNA]</scope>
    <source>
        <strain evidence="1 2">CCMP1545</strain>
    </source>
</reference>
<dbReference type="RefSeq" id="XP_003060820.1">
    <property type="nucleotide sequence ID" value="XM_003060774.1"/>
</dbReference>
<dbReference type="GeneID" id="9686257"/>
<name>C1MY71_MICPC</name>
<evidence type="ECO:0000313" key="1">
    <source>
        <dbReference type="EMBL" id="EEH55589.1"/>
    </source>
</evidence>
<dbReference type="AlphaFoldDB" id="C1MY71"/>
<evidence type="ECO:0000313" key="2">
    <source>
        <dbReference type="Proteomes" id="UP000001876"/>
    </source>
</evidence>
<sequence>MSGTADVVWTSGTATAGATLTAEEAKWELPKKRAVPRTKEERGPILKFTELVTKVRSIHWFPYDRVGVVNADP</sequence>
<dbReference type="Proteomes" id="UP000001876">
    <property type="component" value="Unassembled WGS sequence"/>
</dbReference>
<accession>C1MY71</accession>
<gene>
    <name evidence="1" type="ORF">MICPUCDRAFT_60425</name>
</gene>
<protein>
    <submittedName>
        <fullName evidence="1">Predicted protein</fullName>
    </submittedName>
</protein>
<dbReference type="KEGG" id="mpp:MICPUCDRAFT_60425"/>
<dbReference type="EMBL" id="GG663742">
    <property type="protein sequence ID" value="EEH55589.1"/>
    <property type="molecule type" value="Genomic_DNA"/>
</dbReference>
<keyword evidence="2" id="KW-1185">Reference proteome</keyword>
<proteinExistence type="predicted"/>
<organism evidence="2">
    <name type="scientific">Micromonas pusilla (strain CCMP1545)</name>
    <name type="common">Picoplanktonic green alga</name>
    <dbReference type="NCBI Taxonomy" id="564608"/>
    <lineage>
        <taxon>Eukaryota</taxon>
        <taxon>Viridiplantae</taxon>
        <taxon>Chlorophyta</taxon>
        <taxon>Mamiellophyceae</taxon>
        <taxon>Mamiellales</taxon>
        <taxon>Mamiellaceae</taxon>
        <taxon>Micromonas</taxon>
    </lineage>
</organism>